<dbReference type="InterPro" id="IPR014729">
    <property type="entry name" value="Rossmann-like_a/b/a_fold"/>
</dbReference>
<keyword evidence="5" id="KW-0808">Transferase</keyword>
<sequence length="523" mass="56822">MAKGSVVKLSLQETAETPSGKFMSLQTLTAFAADCRRRGERVVLCHGTYDLMHIGHIKHLQAARKLGDRLLVTLTADAFVNKGPDRPVFTEALRGESIAALDCVDGVAINAAETAIEVIEALRPHVYVKGSDYIRAQDDITGNIRREQAAVESVGGRIHFTQEATFSSSNLLNEHFSALDDGVRDFLHGFRQRHDTENLKLCLDRLAALDVLVLGDIIIDEYHYTRPLGQTGKGNVLAVQYGSQERFAGGAIAVANHVAGFARKVTLLGGLGGQASHEDFIRQHLRDNVQPRFFTNDSAHTLVKRRYIGDDAGKLFEVYFGGESLTSPEIEGDIRHWLGQHLERFDAVIVPDFGNGFITQGMVESLAGGARFLAVNTQVNSGNRGYHVITRYPRADFVSLNEPELRMAAGNRQGDIESIARDIAARLGATHLAVTRGTRGVLMQERAIDASHAIPALSGRVVDRIGAGDAFLSLAGLCLSAGIPADIAAFFGSIAGAMNVQTVCNREPVDPVQFQKYLTTLLK</sequence>
<dbReference type="EC" id="2.7.7.39" evidence="5"/>
<dbReference type="EMBL" id="UOFU01000080">
    <property type="protein sequence ID" value="VAW95765.1"/>
    <property type="molecule type" value="Genomic_DNA"/>
</dbReference>
<dbReference type="GO" id="GO:0033785">
    <property type="term" value="F:heptose 7-phosphate kinase activity"/>
    <property type="evidence" value="ECO:0007669"/>
    <property type="project" value="TreeGrafter"/>
</dbReference>
<dbReference type="Gene3D" id="3.40.50.620">
    <property type="entry name" value="HUPs"/>
    <property type="match status" value="1"/>
</dbReference>
<dbReference type="Pfam" id="PF01467">
    <property type="entry name" value="CTP_transf_like"/>
    <property type="match status" value="1"/>
</dbReference>
<organism evidence="5">
    <name type="scientific">hydrothermal vent metagenome</name>
    <dbReference type="NCBI Taxonomy" id="652676"/>
    <lineage>
        <taxon>unclassified sequences</taxon>
        <taxon>metagenomes</taxon>
        <taxon>ecological metagenomes</taxon>
    </lineage>
</organism>
<dbReference type="AlphaFoldDB" id="A0A3B0ZQD7"/>
<dbReference type="GO" id="GO:0047348">
    <property type="term" value="F:glycerol-3-phosphate cytidylyltransferase activity"/>
    <property type="evidence" value="ECO:0007669"/>
    <property type="project" value="UniProtKB-EC"/>
</dbReference>
<keyword evidence="2" id="KW-0119">Carbohydrate metabolism</keyword>
<feature type="domain" description="Carbohydrate kinase PfkB" evidence="3">
    <location>
        <begin position="210"/>
        <end position="502"/>
    </location>
</feature>
<dbReference type="InterPro" id="IPR029056">
    <property type="entry name" value="Ribokinase-like"/>
</dbReference>
<name>A0A3B0ZQD7_9ZZZZ</name>
<evidence type="ECO:0000259" key="3">
    <source>
        <dbReference type="Pfam" id="PF00294"/>
    </source>
</evidence>
<protein>
    <submittedName>
        <fullName evidence="5">Glycerol-3-phosphate cytidylyltransferase</fullName>
        <ecNumber evidence="5">2.7.7.39</ecNumber>
    </submittedName>
</protein>
<dbReference type="NCBIfam" id="TIGR00125">
    <property type="entry name" value="cyt_tran_rel"/>
    <property type="match status" value="1"/>
</dbReference>
<dbReference type="SUPFAM" id="SSF53613">
    <property type="entry name" value="Ribokinase-like"/>
    <property type="match status" value="1"/>
</dbReference>
<evidence type="ECO:0000259" key="4">
    <source>
        <dbReference type="Pfam" id="PF01467"/>
    </source>
</evidence>
<dbReference type="GO" id="GO:0005829">
    <property type="term" value="C:cytosol"/>
    <property type="evidence" value="ECO:0007669"/>
    <property type="project" value="TreeGrafter"/>
</dbReference>
<proteinExistence type="predicted"/>
<evidence type="ECO:0000256" key="2">
    <source>
        <dbReference type="ARBA" id="ARBA00023277"/>
    </source>
</evidence>
<reference evidence="5" key="1">
    <citation type="submission" date="2018-06" db="EMBL/GenBank/DDBJ databases">
        <authorList>
            <person name="Zhirakovskaya E."/>
        </authorList>
    </citation>
    <scope>NUCLEOTIDE SEQUENCE</scope>
</reference>
<feature type="domain" description="Cytidyltransferase-like" evidence="4">
    <location>
        <begin position="45"/>
        <end position="158"/>
    </location>
</feature>
<dbReference type="SUPFAM" id="SSF52374">
    <property type="entry name" value="Nucleotidylyl transferase"/>
    <property type="match status" value="1"/>
</dbReference>
<dbReference type="InterPro" id="IPR004821">
    <property type="entry name" value="Cyt_trans-like"/>
</dbReference>
<dbReference type="Gene3D" id="3.40.1190.20">
    <property type="match status" value="1"/>
</dbReference>
<keyword evidence="5" id="KW-0548">Nucleotidyltransferase</keyword>
<dbReference type="PANTHER" id="PTHR46969">
    <property type="entry name" value="BIFUNCTIONAL PROTEIN HLDE"/>
    <property type="match status" value="1"/>
</dbReference>
<dbReference type="GO" id="GO:0033786">
    <property type="term" value="F:heptose-1-phosphate adenylyltransferase activity"/>
    <property type="evidence" value="ECO:0007669"/>
    <property type="project" value="TreeGrafter"/>
</dbReference>
<gene>
    <name evidence="5" type="ORF">MNBD_GAMMA20-1986</name>
</gene>
<accession>A0A3B0ZQD7</accession>
<dbReference type="Pfam" id="PF00294">
    <property type="entry name" value="PfkB"/>
    <property type="match status" value="1"/>
</dbReference>
<keyword evidence="1" id="KW-0511">Multifunctional enzyme</keyword>
<dbReference type="PANTHER" id="PTHR46969:SF1">
    <property type="entry name" value="BIFUNCTIONAL PROTEIN HLDE"/>
    <property type="match status" value="1"/>
</dbReference>
<evidence type="ECO:0000256" key="1">
    <source>
        <dbReference type="ARBA" id="ARBA00023268"/>
    </source>
</evidence>
<evidence type="ECO:0000313" key="5">
    <source>
        <dbReference type="EMBL" id="VAW95765.1"/>
    </source>
</evidence>
<dbReference type="InterPro" id="IPR011611">
    <property type="entry name" value="PfkB_dom"/>
</dbReference>